<feature type="region of interest" description="Disordered" evidence="1">
    <location>
        <begin position="1"/>
        <end position="41"/>
    </location>
</feature>
<sequence length="289" mass="33027">MAYSRRRYVRRSTRSRARPKRRISRRSTRSFASRRTRRPMSRRRILNISSKKKSDTMLSYFQPQTGNPTIGAGVNLSGDKTFYGVWCATARDLTSGSNLPGNTSLRTSDVCYMRGLKERINFSTDTGASWRWRRICLTRKGAWVGSNTELEVSPQGWTRYIYDQTNLPGQLSVITTDLFKGFQGRDWSDPFTAALDTDRQTIMYDRVSTMSSGNSAGKYFQKKLWHPMNKNLVYSNDEEGDSMSPDIRSTTGRAGMGDYYVVDIIQCVTGAAADHMTFNPEATLYWHEK</sequence>
<reference evidence="2" key="1">
    <citation type="submission" date="2020-10" db="EMBL/GenBank/DDBJ databases">
        <title>CRESS DNA virus dark matter in the feces of wild birds.</title>
        <authorList>
            <person name="Yang S."/>
            <person name="Zhang W."/>
        </authorList>
    </citation>
    <scope>NUCLEOTIDE SEQUENCE</scope>
    <source>
        <strain evidence="2">Tou80gen4</strain>
    </source>
</reference>
<dbReference type="EMBL" id="MW182978">
    <property type="protein sequence ID" value="QVW56521.1"/>
    <property type="molecule type" value="Genomic_DNA"/>
</dbReference>
<protein>
    <submittedName>
        <fullName evidence="2">Capsid protein</fullName>
    </submittedName>
</protein>
<evidence type="ECO:0000256" key="1">
    <source>
        <dbReference type="SAM" id="MobiDB-lite"/>
    </source>
</evidence>
<evidence type="ECO:0000313" key="2">
    <source>
        <dbReference type="EMBL" id="QVW56521.1"/>
    </source>
</evidence>
<organism evidence="2">
    <name type="scientific">Ramphastos Genomoviridae sp</name>
    <dbReference type="NCBI Taxonomy" id="2814993"/>
    <lineage>
        <taxon>Viruses</taxon>
        <taxon>Monodnaviria</taxon>
        <taxon>Shotokuvirae</taxon>
        <taxon>Cressdnaviricota</taxon>
        <taxon>Repensiviricetes</taxon>
        <taxon>Geplafuvirales</taxon>
        <taxon>Genomoviridae</taxon>
    </lineage>
</organism>
<accession>A0A8E7G1P1</accession>
<name>A0A8E7G1P1_9VIRU</name>
<proteinExistence type="predicted"/>